<keyword evidence="6 11" id="KW-0479">Metal-binding</keyword>
<dbReference type="Pfam" id="PF01179">
    <property type="entry name" value="Cu_amine_oxid"/>
    <property type="match status" value="1"/>
</dbReference>
<dbReference type="InterPro" id="IPR015802">
    <property type="entry name" value="Cu_amine_oxidase_N3"/>
</dbReference>
<dbReference type="Gene3D" id="3.10.450.40">
    <property type="match status" value="2"/>
</dbReference>
<dbReference type="Pfam" id="PF02728">
    <property type="entry name" value="Cu_amine_oxidN3"/>
    <property type="match status" value="1"/>
</dbReference>
<gene>
    <name evidence="15" type="ORF">ACFFSA_51905</name>
</gene>
<keyword evidence="10" id="KW-0464">Manganese</keyword>
<feature type="domain" description="Copper amine oxidase catalytic" evidence="12">
    <location>
        <begin position="219"/>
        <end position="326"/>
    </location>
</feature>
<feature type="domain" description="Copper amine oxidase N3-terminal" evidence="13">
    <location>
        <begin position="101"/>
        <end position="202"/>
    </location>
</feature>
<evidence type="ECO:0000256" key="7">
    <source>
        <dbReference type="ARBA" id="ARBA00022772"/>
    </source>
</evidence>
<evidence type="ECO:0000256" key="6">
    <source>
        <dbReference type="ARBA" id="ARBA00022723"/>
    </source>
</evidence>
<evidence type="ECO:0000259" key="12">
    <source>
        <dbReference type="Pfam" id="PF01179"/>
    </source>
</evidence>
<organism evidence="15 16">
    <name type="scientific">Nonomuraea helvata</name>
    <dbReference type="NCBI Taxonomy" id="37484"/>
    <lineage>
        <taxon>Bacteria</taxon>
        <taxon>Bacillati</taxon>
        <taxon>Actinomycetota</taxon>
        <taxon>Actinomycetes</taxon>
        <taxon>Streptosporangiales</taxon>
        <taxon>Streptosporangiaceae</taxon>
        <taxon>Nonomuraea</taxon>
    </lineage>
</organism>
<comment type="similarity">
    <text evidence="4 11">Belongs to the copper/topaquinone oxidase family.</text>
</comment>
<feature type="domain" description="AGAO-like N2" evidence="14">
    <location>
        <begin position="18"/>
        <end position="92"/>
    </location>
</feature>
<evidence type="ECO:0000256" key="10">
    <source>
        <dbReference type="ARBA" id="ARBA00023211"/>
    </source>
</evidence>
<dbReference type="SUPFAM" id="SSF54416">
    <property type="entry name" value="Amine oxidase N-terminal region"/>
    <property type="match status" value="2"/>
</dbReference>
<dbReference type="InterPro" id="IPR000269">
    <property type="entry name" value="Cu_amine_oxidase"/>
</dbReference>
<evidence type="ECO:0000259" key="14">
    <source>
        <dbReference type="Pfam" id="PF21994"/>
    </source>
</evidence>
<dbReference type="EC" id="1.4.3.-" evidence="11"/>
<dbReference type="EMBL" id="JBHMBW010000106">
    <property type="protein sequence ID" value="MFB9631620.1"/>
    <property type="molecule type" value="Genomic_DNA"/>
</dbReference>
<dbReference type="InterPro" id="IPR054157">
    <property type="entry name" value="AGAO-like_N2"/>
</dbReference>
<comment type="subunit">
    <text evidence="5">Homodimer.</text>
</comment>
<reference evidence="15 16" key="1">
    <citation type="submission" date="2024-09" db="EMBL/GenBank/DDBJ databases">
        <authorList>
            <person name="Sun Q."/>
            <person name="Mori K."/>
        </authorList>
    </citation>
    <scope>NUCLEOTIDE SEQUENCE [LARGE SCALE GENOMIC DNA]</scope>
    <source>
        <strain evidence="15 16">JCM 3143</strain>
    </source>
</reference>
<evidence type="ECO:0000256" key="8">
    <source>
        <dbReference type="ARBA" id="ARBA00023002"/>
    </source>
</evidence>
<dbReference type="InterPro" id="IPR016182">
    <property type="entry name" value="Cu_amine_oxidase_N-reg"/>
</dbReference>
<keyword evidence="7 11" id="KW-0801">TPQ</keyword>
<evidence type="ECO:0000256" key="1">
    <source>
        <dbReference type="ARBA" id="ARBA00001935"/>
    </source>
</evidence>
<dbReference type="InterPro" id="IPR015798">
    <property type="entry name" value="Cu_amine_oxidase_C"/>
</dbReference>
<protein>
    <recommendedName>
        <fullName evidence="11">Amine oxidase</fullName>
        <ecNumber evidence="11">1.4.3.-</ecNumber>
    </recommendedName>
</protein>
<evidence type="ECO:0000256" key="4">
    <source>
        <dbReference type="ARBA" id="ARBA00007983"/>
    </source>
</evidence>
<proteinExistence type="inferred from homology"/>
<dbReference type="RefSeq" id="WP_378521133.1">
    <property type="nucleotide sequence ID" value="NZ_JBHMBW010000106.1"/>
</dbReference>
<dbReference type="PANTHER" id="PTHR10638">
    <property type="entry name" value="COPPER AMINE OXIDASE"/>
    <property type="match status" value="1"/>
</dbReference>
<comment type="cofactor">
    <cofactor evidence="1">
        <name>Cu cation</name>
        <dbReference type="ChEBI" id="CHEBI:23378"/>
    </cofactor>
</comment>
<comment type="cofactor">
    <cofactor evidence="2">
        <name>Mn(2+)</name>
        <dbReference type="ChEBI" id="CHEBI:29035"/>
    </cofactor>
</comment>
<evidence type="ECO:0000256" key="3">
    <source>
        <dbReference type="ARBA" id="ARBA00001947"/>
    </source>
</evidence>
<evidence type="ECO:0000256" key="9">
    <source>
        <dbReference type="ARBA" id="ARBA00023008"/>
    </source>
</evidence>
<dbReference type="Proteomes" id="UP001589532">
    <property type="component" value="Unassembled WGS sequence"/>
</dbReference>
<dbReference type="PANTHER" id="PTHR10638:SF86">
    <property type="entry name" value="COPPER AMINE OXIDASE 1-RELATED"/>
    <property type="match status" value="1"/>
</dbReference>
<evidence type="ECO:0000256" key="11">
    <source>
        <dbReference type="RuleBase" id="RU000672"/>
    </source>
</evidence>
<evidence type="ECO:0000256" key="2">
    <source>
        <dbReference type="ARBA" id="ARBA00001936"/>
    </source>
</evidence>
<dbReference type="InterPro" id="IPR036460">
    <property type="entry name" value="Cu_amine_oxidase_C_sf"/>
</dbReference>
<keyword evidence="9 11" id="KW-0186">Copper</keyword>
<keyword evidence="8 11" id="KW-0560">Oxidoreductase</keyword>
<dbReference type="SUPFAM" id="SSF49998">
    <property type="entry name" value="Amine oxidase catalytic domain"/>
    <property type="match status" value="1"/>
</dbReference>
<accession>A0ABV5SIV1</accession>
<evidence type="ECO:0000259" key="13">
    <source>
        <dbReference type="Pfam" id="PF02728"/>
    </source>
</evidence>
<comment type="cofactor">
    <cofactor evidence="3">
        <name>Zn(2+)</name>
        <dbReference type="ChEBI" id="CHEBI:29105"/>
    </cofactor>
</comment>
<sequence>MTQAPAGATVRHPLAPLTEEEAAAACRAALASGAVDPRARIAYCVLAEPPKEAVLGWAGTPLPREVTVVTYEKDLGRTCMVTVSVPDGSLVSCVYALAAQPPIMVEEWLANVEAVRKDPGFQAACARRGVTDMAMVQVDPWPASNFGLPVDGEGRRLARCVAYALDGPGDNGYAHPIENLVVLLDRDTGEVVELQDGEVVPVPRASGRYDGGARELAPLQIVQPDGPGFTVDDGALSWGPWRLRASMHPIEGLVLHEISYVEGGRVRPVVYRASLSEMVVPYGSTSMNHWWKNAFDAGDVGLGKMANALELGCDCLGENGVMQSVKVSQPRVSQPGMPVQSARTLRRPDLPCERSCNVRTDPATGETARMGR</sequence>
<dbReference type="Pfam" id="PF21994">
    <property type="entry name" value="AGAO-like_N2"/>
    <property type="match status" value="1"/>
</dbReference>
<keyword evidence="16" id="KW-1185">Reference proteome</keyword>
<evidence type="ECO:0000313" key="15">
    <source>
        <dbReference type="EMBL" id="MFB9631620.1"/>
    </source>
</evidence>
<comment type="PTM">
    <text evidence="11">Topaquinone (TPQ) is generated by copper-dependent autoxidation of a specific tyrosyl residue.</text>
</comment>
<comment type="caution">
    <text evidence="15">The sequence shown here is derived from an EMBL/GenBank/DDBJ whole genome shotgun (WGS) entry which is preliminary data.</text>
</comment>
<comment type="cofactor">
    <cofactor evidence="11">
        <name>Cu cation</name>
        <dbReference type="ChEBI" id="CHEBI:23378"/>
    </cofactor>
    <text evidence="11">Contains 1 topaquinone per subunit.</text>
</comment>
<evidence type="ECO:0000256" key="5">
    <source>
        <dbReference type="ARBA" id="ARBA00011738"/>
    </source>
</evidence>
<name>A0ABV5SIV1_9ACTN</name>
<dbReference type="Gene3D" id="2.70.98.20">
    <property type="entry name" value="Copper amine oxidase, catalytic domain"/>
    <property type="match status" value="1"/>
</dbReference>
<evidence type="ECO:0000313" key="16">
    <source>
        <dbReference type="Proteomes" id="UP001589532"/>
    </source>
</evidence>